<proteinExistence type="predicted"/>
<sequence length="270" mass="31094">MFLALKRTLAINAPWLFKQTTPSISIRNISSESMQNELKNRLSEGFLYAFNSIVDSYQSQDIDLLSQCLEPRLFKHVSNSFTSLSSQGYKFIKISETSPSLSLANMQLTLGVYVDRTQNLNKNDYYMIKSVEEFKKFIPLDFLKKQLKKDTVNIDENILNSCMDYAYMYILPRAPANLVLAVDAIYNTEPVLTLEKDGKDQVYDGNMNKEIHTLRFESEPVKLGMQKDAIGIGNFDKIFEELKKQKNQFYDNPWIVTDIDNILKGNPYAL</sequence>
<dbReference type="OrthoDB" id="301445at2759"/>
<dbReference type="AlphaFoldDB" id="A0A1R2BUH3"/>
<accession>A0A1R2BUH3</accession>
<comment type="caution">
    <text evidence="1">The sequence shown here is derived from an EMBL/GenBank/DDBJ whole genome shotgun (WGS) entry which is preliminary data.</text>
</comment>
<keyword evidence="2" id="KW-1185">Reference proteome</keyword>
<evidence type="ECO:0000313" key="2">
    <source>
        <dbReference type="Proteomes" id="UP000187209"/>
    </source>
</evidence>
<protein>
    <submittedName>
        <fullName evidence="1">Uncharacterized protein</fullName>
    </submittedName>
</protein>
<gene>
    <name evidence="1" type="ORF">SteCoe_19440</name>
</gene>
<dbReference type="EMBL" id="MPUH01000428">
    <property type="protein sequence ID" value="OMJ80341.1"/>
    <property type="molecule type" value="Genomic_DNA"/>
</dbReference>
<reference evidence="1 2" key="1">
    <citation type="submission" date="2016-11" db="EMBL/GenBank/DDBJ databases">
        <title>The macronuclear genome of Stentor coeruleus: a giant cell with tiny introns.</title>
        <authorList>
            <person name="Slabodnick M."/>
            <person name="Ruby J.G."/>
            <person name="Reiff S.B."/>
            <person name="Swart E.C."/>
            <person name="Gosai S."/>
            <person name="Prabakaran S."/>
            <person name="Witkowska E."/>
            <person name="Larue G.E."/>
            <person name="Fisher S."/>
            <person name="Freeman R.M."/>
            <person name="Gunawardena J."/>
            <person name="Chu W."/>
            <person name="Stover N.A."/>
            <person name="Gregory B.D."/>
            <person name="Nowacki M."/>
            <person name="Derisi J."/>
            <person name="Roy S.W."/>
            <person name="Marshall W.F."/>
            <person name="Sood P."/>
        </authorList>
    </citation>
    <scope>NUCLEOTIDE SEQUENCE [LARGE SCALE GENOMIC DNA]</scope>
    <source>
        <strain evidence="1">WM001</strain>
    </source>
</reference>
<name>A0A1R2BUH3_9CILI</name>
<evidence type="ECO:0000313" key="1">
    <source>
        <dbReference type="EMBL" id="OMJ80341.1"/>
    </source>
</evidence>
<organism evidence="1 2">
    <name type="scientific">Stentor coeruleus</name>
    <dbReference type="NCBI Taxonomy" id="5963"/>
    <lineage>
        <taxon>Eukaryota</taxon>
        <taxon>Sar</taxon>
        <taxon>Alveolata</taxon>
        <taxon>Ciliophora</taxon>
        <taxon>Postciliodesmatophora</taxon>
        <taxon>Heterotrichea</taxon>
        <taxon>Heterotrichida</taxon>
        <taxon>Stentoridae</taxon>
        <taxon>Stentor</taxon>
    </lineage>
</organism>
<dbReference type="Proteomes" id="UP000187209">
    <property type="component" value="Unassembled WGS sequence"/>
</dbReference>